<evidence type="ECO:0000313" key="7">
    <source>
        <dbReference type="EMBL" id="MBD2757669.1"/>
    </source>
</evidence>
<feature type="transmembrane region" description="Helical" evidence="6">
    <location>
        <begin position="82"/>
        <end position="102"/>
    </location>
</feature>
<protein>
    <submittedName>
        <fullName evidence="7">Multidrug DMT transporter permease</fullName>
    </submittedName>
</protein>
<evidence type="ECO:0000256" key="3">
    <source>
        <dbReference type="ARBA" id="ARBA00022692"/>
    </source>
</evidence>
<comment type="caution">
    <text evidence="7">The sequence shown here is derived from an EMBL/GenBank/DDBJ whole genome shotgun (WGS) entry which is preliminary data.</text>
</comment>
<name>A0A927B8H3_9BACT</name>
<feature type="transmembrane region" description="Helical" evidence="6">
    <location>
        <begin position="311"/>
        <end position="329"/>
    </location>
</feature>
<dbReference type="AlphaFoldDB" id="A0A927B8H3"/>
<dbReference type="EMBL" id="JACXAA010000027">
    <property type="protein sequence ID" value="MBD2757669.1"/>
    <property type="molecule type" value="Genomic_DNA"/>
</dbReference>
<feature type="transmembrane region" description="Helical" evidence="6">
    <location>
        <begin position="109"/>
        <end position="129"/>
    </location>
</feature>
<evidence type="ECO:0000313" key="8">
    <source>
        <dbReference type="Proteomes" id="UP000653797"/>
    </source>
</evidence>
<comment type="similarity">
    <text evidence="2">Belongs to the GRP transporter (TC 2.A.7.5) family.</text>
</comment>
<dbReference type="InterPro" id="IPR010651">
    <property type="entry name" value="Sugar_transport"/>
</dbReference>
<evidence type="ECO:0000256" key="4">
    <source>
        <dbReference type="ARBA" id="ARBA00022989"/>
    </source>
</evidence>
<accession>A0A927B8H3</accession>
<gene>
    <name evidence="7" type="ORF">IC230_32660</name>
</gene>
<feature type="transmembrane region" description="Helical" evidence="6">
    <location>
        <begin position="6"/>
        <end position="24"/>
    </location>
</feature>
<dbReference type="RefSeq" id="WP_191043292.1">
    <property type="nucleotide sequence ID" value="NZ_JACXAA010000027.1"/>
</dbReference>
<dbReference type="GO" id="GO:0015144">
    <property type="term" value="F:carbohydrate transmembrane transporter activity"/>
    <property type="evidence" value="ECO:0007669"/>
    <property type="project" value="InterPro"/>
</dbReference>
<feature type="transmembrane region" description="Helical" evidence="6">
    <location>
        <begin position="44"/>
        <end position="62"/>
    </location>
</feature>
<dbReference type="PANTHER" id="PTHR16119:SF17">
    <property type="entry name" value="TRANSMEMBRANE PROTEIN 144"/>
    <property type="match status" value="1"/>
</dbReference>
<organism evidence="7 8">
    <name type="scientific">Spirosoma validum</name>
    <dbReference type="NCBI Taxonomy" id="2771355"/>
    <lineage>
        <taxon>Bacteria</taxon>
        <taxon>Pseudomonadati</taxon>
        <taxon>Bacteroidota</taxon>
        <taxon>Cytophagia</taxon>
        <taxon>Cytophagales</taxon>
        <taxon>Cytophagaceae</taxon>
        <taxon>Spirosoma</taxon>
    </lineage>
</organism>
<feature type="transmembrane region" description="Helical" evidence="6">
    <location>
        <begin position="252"/>
        <end position="271"/>
    </location>
</feature>
<evidence type="ECO:0000256" key="5">
    <source>
        <dbReference type="ARBA" id="ARBA00023136"/>
    </source>
</evidence>
<feature type="transmembrane region" description="Helical" evidence="6">
    <location>
        <begin position="170"/>
        <end position="189"/>
    </location>
</feature>
<comment type="subcellular location">
    <subcellularLocation>
        <location evidence="1">Membrane</location>
        <topology evidence="1">Multi-pass membrane protein</topology>
    </subcellularLocation>
</comment>
<sequence>MFTISNYPFAVVVCFLTMLCWGSWANTQKLITQSVPTTIFYRDYTYGILLLSLLLAFTLGSFGSSGRSFLADFGQANRQNMLYAMIGGFVFNIANILIVVGIELAGLSVAMPVGIGLALILGVVVNYILSPVGAAGLLAAGVFSIFLAVVFSALAYRAKASIDQSVSTRGLVISLLGGFLMSFFFYFVAKAMATDFANPAPGLLTPYTALVLFGLGVVVSTPLFLPILRRFTGKPADDEITYGDVSGRSHRIGMLGGMIWCLGMASSLLASGAAGYAISYGLGQGATIIAVLWGVFIWHEFRNAPAISSRYLIIMGICYVLGLVLIISAK</sequence>
<keyword evidence="4 6" id="KW-1133">Transmembrane helix</keyword>
<dbReference type="InterPro" id="IPR009834">
    <property type="entry name" value="Ureide_permease"/>
</dbReference>
<feature type="transmembrane region" description="Helical" evidence="6">
    <location>
        <begin position="209"/>
        <end position="231"/>
    </location>
</feature>
<keyword evidence="3 6" id="KW-0812">Transmembrane</keyword>
<proteinExistence type="inferred from homology"/>
<keyword evidence="5 6" id="KW-0472">Membrane</keyword>
<dbReference type="GO" id="GO:0016020">
    <property type="term" value="C:membrane"/>
    <property type="evidence" value="ECO:0007669"/>
    <property type="project" value="UniProtKB-SubCell"/>
</dbReference>
<evidence type="ECO:0000256" key="2">
    <source>
        <dbReference type="ARBA" id="ARBA00006117"/>
    </source>
</evidence>
<dbReference type="PANTHER" id="PTHR16119">
    <property type="entry name" value="TRANSMEMBRANE PROTEIN 144"/>
    <property type="match status" value="1"/>
</dbReference>
<evidence type="ECO:0000256" key="1">
    <source>
        <dbReference type="ARBA" id="ARBA00004141"/>
    </source>
</evidence>
<dbReference type="Proteomes" id="UP000653797">
    <property type="component" value="Unassembled WGS sequence"/>
</dbReference>
<feature type="transmembrane region" description="Helical" evidence="6">
    <location>
        <begin position="277"/>
        <end position="299"/>
    </location>
</feature>
<keyword evidence="8" id="KW-1185">Reference proteome</keyword>
<reference evidence="7" key="1">
    <citation type="submission" date="2020-09" db="EMBL/GenBank/DDBJ databases">
        <authorList>
            <person name="Kim M.K."/>
        </authorList>
    </citation>
    <scope>NUCLEOTIDE SEQUENCE</scope>
    <source>
        <strain evidence="7">BT704</strain>
    </source>
</reference>
<feature type="transmembrane region" description="Helical" evidence="6">
    <location>
        <begin position="135"/>
        <end position="158"/>
    </location>
</feature>
<evidence type="ECO:0000256" key="6">
    <source>
        <dbReference type="SAM" id="Phobius"/>
    </source>
</evidence>
<dbReference type="Pfam" id="PF07168">
    <property type="entry name" value="Ureide_permease"/>
    <property type="match status" value="1"/>
</dbReference>